<gene>
    <name evidence="3" type="ORF">HON47_02635</name>
</gene>
<name>A0A8T5GEA0_9ARCH</name>
<dbReference type="InterPro" id="IPR050090">
    <property type="entry name" value="Tyrosine_recombinase_XerCD"/>
</dbReference>
<dbReference type="InterPro" id="IPR002104">
    <property type="entry name" value="Integrase_catalytic"/>
</dbReference>
<dbReference type="GO" id="GO:0015074">
    <property type="term" value="P:DNA integration"/>
    <property type="evidence" value="ECO:0007669"/>
    <property type="project" value="InterPro"/>
</dbReference>
<dbReference type="SUPFAM" id="SSF56349">
    <property type="entry name" value="DNA breaking-rejoining enzymes"/>
    <property type="match status" value="1"/>
</dbReference>
<dbReference type="Proteomes" id="UP000722459">
    <property type="component" value="Unassembled WGS sequence"/>
</dbReference>
<accession>A0A8T5GEA0</accession>
<evidence type="ECO:0000256" key="1">
    <source>
        <dbReference type="ARBA" id="ARBA00023172"/>
    </source>
</evidence>
<dbReference type="PANTHER" id="PTHR30349">
    <property type="entry name" value="PHAGE INTEGRASE-RELATED"/>
    <property type="match status" value="1"/>
</dbReference>
<sequence>MNKKLDDIYSSEKRFQSALKTLETCGICEENKQHIQKFVQSKRACGVKPIRLKKQVAVLRTFSQIVAKDLENVTKEDIELYLCELEKHNYSSWTKIDYKVVIKSFYKWLLGEDEVTPKLVSWIKNKEPRDCIMPEELLTEQDVLSAISVCQFVRDKAFIHLLYESGVRIGELLTLKIKHITFAEPISSILVNGKTGQRRVPIIKSVTPLKKWIEQHPYKDNPESLVWIKTNERISNLRVQGNRLPNSVLCYSAVKKLISVNFKIAKVTKKVNPHMFRHSRATFLAKHLTEAQLKQFFGWTQSSDMAARYVHLSGRDLDSIMLQINSAYH</sequence>
<dbReference type="GO" id="GO:0006310">
    <property type="term" value="P:DNA recombination"/>
    <property type="evidence" value="ECO:0007669"/>
    <property type="project" value="UniProtKB-KW"/>
</dbReference>
<keyword evidence="1" id="KW-0233">DNA recombination</keyword>
<proteinExistence type="predicted"/>
<comment type="caution">
    <text evidence="3">The sequence shown here is derived from an EMBL/GenBank/DDBJ whole genome shotgun (WGS) entry which is preliminary data.</text>
</comment>
<feature type="domain" description="Tyr recombinase" evidence="2">
    <location>
        <begin position="132"/>
        <end position="322"/>
    </location>
</feature>
<evidence type="ECO:0000259" key="2">
    <source>
        <dbReference type="PROSITE" id="PS51898"/>
    </source>
</evidence>
<dbReference type="InterPro" id="IPR011010">
    <property type="entry name" value="DNA_brk_join_enz"/>
</dbReference>
<protein>
    <submittedName>
        <fullName evidence="3">Tyrosine-type recombinase/integrase</fullName>
    </submittedName>
</protein>
<dbReference type="CDD" id="cd00397">
    <property type="entry name" value="DNA_BRE_C"/>
    <property type="match status" value="1"/>
</dbReference>
<dbReference type="GO" id="GO:0003677">
    <property type="term" value="F:DNA binding"/>
    <property type="evidence" value="ECO:0007669"/>
    <property type="project" value="InterPro"/>
</dbReference>
<evidence type="ECO:0000313" key="3">
    <source>
        <dbReference type="EMBL" id="MBT4870444.1"/>
    </source>
</evidence>
<dbReference type="InterPro" id="IPR013762">
    <property type="entry name" value="Integrase-like_cat_sf"/>
</dbReference>
<dbReference type="AlphaFoldDB" id="A0A8T5GEA0"/>
<dbReference type="Pfam" id="PF00589">
    <property type="entry name" value="Phage_integrase"/>
    <property type="match status" value="1"/>
</dbReference>
<dbReference type="EMBL" id="JABJNZ010000037">
    <property type="protein sequence ID" value="MBT4870444.1"/>
    <property type="molecule type" value="Genomic_DNA"/>
</dbReference>
<reference evidence="3" key="1">
    <citation type="journal article" date="2021" name="ISME J.">
        <title>Mercury methylation by metabolically versatile and cosmopolitan marine bacteria.</title>
        <authorList>
            <person name="Lin H."/>
            <person name="Ascher D.B."/>
            <person name="Myung Y."/>
            <person name="Lamborg C.H."/>
            <person name="Hallam S.J."/>
            <person name="Gionfriddo C.M."/>
            <person name="Holt K.E."/>
            <person name="Moreau J.W."/>
        </authorList>
    </citation>
    <scope>NUCLEOTIDE SEQUENCE</scope>
    <source>
        <strain evidence="3">SI075_bin30</strain>
    </source>
</reference>
<dbReference type="PROSITE" id="PS51898">
    <property type="entry name" value="TYR_RECOMBINASE"/>
    <property type="match status" value="1"/>
</dbReference>
<evidence type="ECO:0000313" key="4">
    <source>
        <dbReference type="Proteomes" id="UP000722459"/>
    </source>
</evidence>
<organism evidence="3 4">
    <name type="scientific">Candidatus Iainarchaeum sp</name>
    <dbReference type="NCBI Taxonomy" id="3101447"/>
    <lineage>
        <taxon>Archaea</taxon>
        <taxon>Candidatus Iainarchaeota</taxon>
        <taxon>Candidatus Iainarchaeia</taxon>
        <taxon>Candidatus Iainarchaeales</taxon>
        <taxon>Candidatus Iainarchaeaceae</taxon>
        <taxon>Candidatus Iainarchaeum</taxon>
    </lineage>
</organism>
<dbReference type="Gene3D" id="1.10.443.10">
    <property type="entry name" value="Intergrase catalytic core"/>
    <property type="match status" value="1"/>
</dbReference>
<dbReference type="PANTHER" id="PTHR30349:SF87">
    <property type="entry name" value="TRANSPOSASE A"/>
    <property type="match status" value="1"/>
</dbReference>